<keyword evidence="2" id="KW-1185">Reference proteome</keyword>
<dbReference type="AlphaFoldDB" id="A0AAV7ULZ2"/>
<name>A0AAV7ULZ2_PLEWA</name>
<proteinExistence type="predicted"/>
<feature type="non-terminal residue" evidence="1">
    <location>
        <position position="89"/>
    </location>
</feature>
<accession>A0AAV7ULZ2</accession>
<dbReference type="InterPro" id="IPR036691">
    <property type="entry name" value="Endo/exonu/phosph_ase_sf"/>
</dbReference>
<dbReference type="Proteomes" id="UP001066276">
    <property type="component" value="Chromosome 3_1"/>
</dbReference>
<evidence type="ECO:0000313" key="2">
    <source>
        <dbReference type="Proteomes" id="UP001066276"/>
    </source>
</evidence>
<evidence type="ECO:0008006" key="3">
    <source>
        <dbReference type="Google" id="ProtNLM"/>
    </source>
</evidence>
<evidence type="ECO:0000313" key="1">
    <source>
        <dbReference type="EMBL" id="KAJ1188612.1"/>
    </source>
</evidence>
<sequence length="89" mass="9828">AFLRQSLPPLLQSPDGAVLLGGDFNLVMDGDLDRSGQRYGQTGSLSDAGRQWLSECGLVDVWRSAHPSLRDYSFYSSATKTYARLDLFL</sequence>
<reference evidence="1" key="1">
    <citation type="journal article" date="2022" name="bioRxiv">
        <title>Sequencing and chromosome-scale assembly of the giantPleurodeles waltlgenome.</title>
        <authorList>
            <person name="Brown T."/>
            <person name="Elewa A."/>
            <person name="Iarovenko S."/>
            <person name="Subramanian E."/>
            <person name="Araus A.J."/>
            <person name="Petzold A."/>
            <person name="Susuki M."/>
            <person name="Suzuki K.-i.T."/>
            <person name="Hayashi T."/>
            <person name="Toyoda A."/>
            <person name="Oliveira C."/>
            <person name="Osipova E."/>
            <person name="Leigh N.D."/>
            <person name="Simon A."/>
            <person name="Yun M.H."/>
        </authorList>
    </citation>
    <scope>NUCLEOTIDE SEQUENCE</scope>
    <source>
        <strain evidence="1">20211129_DDA</strain>
        <tissue evidence="1">Liver</tissue>
    </source>
</reference>
<gene>
    <name evidence="1" type="ORF">NDU88_005371</name>
</gene>
<protein>
    <recommendedName>
        <fullName evidence="3">Endonuclease/exonuclease/phosphatase domain-containing protein</fullName>
    </recommendedName>
</protein>
<comment type="caution">
    <text evidence="1">The sequence shown here is derived from an EMBL/GenBank/DDBJ whole genome shotgun (WGS) entry which is preliminary data.</text>
</comment>
<dbReference type="EMBL" id="JANPWB010000005">
    <property type="protein sequence ID" value="KAJ1188612.1"/>
    <property type="molecule type" value="Genomic_DNA"/>
</dbReference>
<dbReference type="SUPFAM" id="SSF56219">
    <property type="entry name" value="DNase I-like"/>
    <property type="match status" value="1"/>
</dbReference>
<feature type="non-terminal residue" evidence="1">
    <location>
        <position position="1"/>
    </location>
</feature>
<dbReference type="Gene3D" id="3.60.10.10">
    <property type="entry name" value="Endonuclease/exonuclease/phosphatase"/>
    <property type="match status" value="1"/>
</dbReference>
<organism evidence="1 2">
    <name type="scientific">Pleurodeles waltl</name>
    <name type="common">Iberian ribbed newt</name>
    <dbReference type="NCBI Taxonomy" id="8319"/>
    <lineage>
        <taxon>Eukaryota</taxon>
        <taxon>Metazoa</taxon>
        <taxon>Chordata</taxon>
        <taxon>Craniata</taxon>
        <taxon>Vertebrata</taxon>
        <taxon>Euteleostomi</taxon>
        <taxon>Amphibia</taxon>
        <taxon>Batrachia</taxon>
        <taxon>Caudata</taxon>
        <taxon>Salamandroidea</taxon>
        <taxon>Salamandridae</taxon>
        <taxon>Pleurodelinae</taxon>
        <taxon>Pleurodeles</taxon>
    </lineage>
</organism>